<evidence type="ECO:0000313" key="3">
    <source>
        <dbReference type="EMBL" id="GAT44735.1"/>
    </source>
</evidence>
<proteinExistence type="predicted"/>
<feature type="region of interest" description="Disordered" evidence="2">
    <location>
        <begin position="395"/>
        <end position="423"/>
    </location>
</feature>
<dbReference type="Proteomes" id="UP000815677">
    <property type="component" value="Unassembled WGS sequence"/>
</dbReference>
<sequence length="739" mass="82208">MKPLFIHATDTAGARRKQHDATGPYQQAGLAPFRVPRPWETQRPTFATDDVDELLDFFEQVDTIIKLGNVRDEQDRKHLLMSYLPVSKRTLWRGLETYQSPGSYAAFVTDIRRMFPELAEQENGKVAELEKLCRKHEGLDGSSEGGLLRFGWAFGTLVRKLQRAPAILTNRDACRRYLEALDSDFAKRVRAAVLERAAGRIAMEMAGLKLQNVVDRRREDTISLEDLMSVAETVSRQRWTHQQATTSPASPTTASSPGPSSKMMPEPSRKTMQQRGSGPANSTLEFGLRDDTRPKKRKPKPAVLSVFAGETGAAGDLSHVHGEGDGWDQYDTLLTAGLMHHGPETSSCELEQRGLGVEIQNLRRILEDVREELDWTTNQMILVRTELETSKTAHRNNSLVQGPAPTSGFGPDTDGDGQRNESGTVYHEIRRIWATLGRLEEEEMVVGTKGLRTISQDIGRVEDRHSRLEDRMEELREQALGGAGLARDELKLGERRLGAGIDAPQGTVAALRESVAEMDEAVGDIRGETFKAIQDLRDELFTGKARFLENNAPGQRFPNSSGAVLLQNWLRAERNLGVPKDRRESKSFAPLLTKKQKLALERAEKEKSADAPQKPKRGKRGRSKRVPETPEDAGLANESPPDELEMVSDSRRGSNAAANHIHSVDDEFGAEVEAKWLQSRRLEEESRSAQLLDPTRLVVDGLGEDSDMEDIAEIDVLFDAGLDVDEMGDGADMVRRDGM</sequence>
<reference evidence="3" key="1">
    <citation type="submission" date="2014-09" db="EMBL/GenBank/DDBJ databases">
        <title>Genome sequence of the luminous mushroom Mycena chlorophos for searching fungal bioluminescence genes.</title>
        <authorList>
            <person name="Tanaka Y."/>
            <person name="Kasuga D."/>
            <person name="Oba Y."/>
            <person name="Hase S."/>
            <person name="Sato K."/>
            <person name="Oba Y."/>
            <person name="Sakakibara Y."/>
        </authorList>
    </citation>
    <scope>NUCLEOTIDE SEQUENCE</scope>
</reference>
<protein>
    <submittedName>
        <fullName evidence="3">Uncharacterized protein</fullName>
    </submittedName>
</protein>
<feature type="region of interest" description="Disordered" evidence="2">
    <location>
        <begin position="601"/>
        <end position="662"/>
    </location>
</feature>
<name>A0ABQ0L0P1_MYCCL</name>
<evidence type="ECO:0000256" key="2">
    <source>
        <dbReference type="SAM" id="MobiDB-lite"/>
    </source>
</evidence>
<gene>
    <name evidence="3" type="ORF">MCHLO_02346</name>
</gene>
<feature type="region of interest" description="Disordered" evidence="2">
    <location>
        <begin position="235"/>
        <end position="301"/>
    </location>
</feature>
<feature type="compositionally biased region" description="Polar residues" evidence="2">
    <location>
        <begin position="270"/>
        <end position="284"/>
    </location>
</feature>
<accession>A0ABQ0L0P1</accession>
<evidence type="ECO:0000313" key="4">
    <source>
        <dbReference type="Proteomes" id="UP000815677"/>
    </source>
</evidence>
<evidence type="ECO:0000256" key="1">
    <source>
        <dbReference type="SAM" id="Coils"/>
    </source>
</evidence>
<organism evidence="3 4">
    <name type="scientific">Mycena chlorophos</name>
    <name type="common">Agaric fungus</name>
    <name type="synonym">Agaricus chlorophos</name>
    <dbReference type="NCBI Taxonomy" id="658473"/>
    <lineage>
        <taxon>Eukaryota</taxon>
        <taxon>Fungi</taxon>
        <taxon>Dikarya</taxon>
        <taxon>Basidiomycota</taxon>
        <taxon>Agaricomycotina</taxon>
        <taxon>Agaricomycetes</taxon>
        <taxon>Agaricomycetidae</taxon>
        <taxon>Agaricales</taxon>
        <taxon>Marasmiineae</taxon>
        <taxon>Mycenaceae</taxon>
        <taxon>Mycena</taxon>
    </lineage>
</organism>
<keyword evidence="4" id="KW-1185">Reference proteome</keyword>
<keyword evidence="1" id="KW-0175">Coiled coil</keyword>
<feature type="compositionally biased region" description="Basic residues" evidence="2">
    <location>
        <begin position="614"/>
        <end position="624"/>
    </location>
</feature>
<feature type="compositionally biased region" description="Low complexity" evidence="2">
    <location>
        <begin position="244"/>
        <end position="261"/>
    </location>
</feature>
<feature type="coiled-coil region" evidence="1">
    <location>
        <begin position="451"/>
        <end position="478"/>
    </location>
</feature>
<dbReference type="EMBL" id="DF840140">
    <property type="protein sequence ID" value="GAT44735.1"/>
    <property type="molecule type" value="Genomic_DNA"/>
</dbReference>